<sequence length="225" mass="25756">MERKFEQSAETQIQGNKADNKKEMVTHKQHGLLANTHKKKWMSLILLIVIIGIACGLFIGLKALTPQSRQEREMLTRKLPPNQRTNGLAIFTIPEGFVCQKQDVSKDLGDDIVFKLKHNAVGSLGIYSFYTSDDFKTKVYNNLEKLTLESLKDKSPKLVAEGRENINGNTCVFRVWRFQKEGKTLYWRFCSVTDKRKEKVCVINAYDNGTSGSYILDLVKSIRFE</sequence>
<protein>
    <submittedName>
        <fullName evidence="3">Uncharacterized protein</fullName>
    </submittedName>
</protein>
<evidence type="ECO:0000313" key="3">
    <source>
        <dbReference type="EMBL" id="EEX70681.1"/>
    </source>
</evidence>
<dbReference type="GeneID" id="84577246"/>
<feature type="region of interest" description="Disordered" evidence="1">
    <location>
        <begin position="1"/>
        <end position="21"/>
    </location>
</feature>
<accession>C9LKF9</accession>
<comment type="caution">
    <text evidence="3">The sequence shown here is derived from an EMBL/GenBank/DDBJ whole genome shotgun (WGS) entry which is preliminary data.</text>
</comment>
<reference evidence="3" key="1">
    <citation type="submission" date="2009-09" db="EMBL/GenBank/DDBJ databases">
        <authorList>
            <person name="Weinstock G."/>
            <person name="Sodergren E."/>
            <person name="Clifton S."/>
            <person name="Fulton L."/>
            <person name="Fulton B."/>
            <person name="Courtney L."/>
            <person name="Fronick C."/>
            <person name="Harrison M."/>
            <person name="Strong C."/>
            <person name="Farmer C."/>
            <person name="Delahaunty K."/>
            <person name="Markovic C."/>
            <person name="Hall O."/>
            <person name="Minx P."/>
            <person name="Tomlinson C."/>
            <person name="Mitreva M."/>
            <person name="Nelson J."/>
            <person name="Hou S."/>
            <person name="Wollam A."/>
            <person name="Pepin K.H."/>
            <person name="Johnson M."/>
            <person name="Bhonagiri V."/>
            <person name="Nash W.E."/>
            <person name="Warren W."/>
            <person name="Chinwalla A."/>
            <person name="Mardis E.R."/>
            <person name="Wilson R.K."/>
        </authorList>
    </citation>
    <scope>NUCLEOTIDE SEQUENCE [LARGE SCALE GENOMIC DNA]</scope>
    <source>
        <strain evidence="3">ATCC 51259</strain>
    </source>
</reference>
<keyword evidence="2" id="KW-1133">Transmembrane helix</keyword>
<feature type="transmembrane region" description="Helical" evidence="2">
    <location>
        <begin position="41"/>
        <end position="64"/>
    </location>
</feature>
<proteinExistence type="predicted"/>
<evidence type="ECO:0000256" key="1">
    <source>
        <dbReference type="SAM" id="MobiDB-lite"/>
    </source>
</evidence>
<evidence type="ECO:0000256" key="2">
    <source>
        <dbReference type="SAM" id="Phobius"/>
    </source>
</evidence>
<keyword evidence="4" id="KW-1185">Reference proteome</keyword>
<keyword evidence="2" id="KW-0812">Transmembrane</keyword>
<name>C9LKF9_9BACT</name>
<keyword evidence="2" id="KW-0472">Membrane</keyword>
<dbReference type="eggNOG" id="ENOG5033XXQ">
    <property type="taxonomic scope" value="Bacteria"/>
</dbReference>
<dbReference type="AlphaFoldDB" id="C9LKF9"/>
<feature type="compositionally biased region" description="Polar residues" evidence="1">
    <location>
        <begin position="8"/>
        <end position="17"/>
    </location>
</feature>
<dbReference type="HOGENOM" id="CLU_1229008_0_0_10"/>
<evidence type="ECO:0000313" key="4">
    <source>
        <dbReference type="Proteomes" id="UP000003460"/>
    </source>
</evidence>
<dbReference type="RefSeq" id="WP_006256552.1">
    <property type="nucleotide sequence ID" value="NZ_GG700643.1"/>
</dbReference>
<organism evidence="3 4">
    <name type="scientific">Alloprevotella tannerae ATCC 51259</name>
    <dbReference type="NCBI Taxonomy" id="626522"/>
    <lineage>
        <taxon>Bacteria</taxon>
        <taxon>Pseudomonadati</taxon>
        <taxon>Bacteroidota</taxon>
        <taxon>Bacteroidia</taxon>
        <taxon>Bacteroidales</taxon>
        <taxon>Prevotellaceae</taxon>
        <taxon>Alloprevotella</taxon>
    </lineage>
</organism>
<dbReference type="EMBL" id="ACIJ02000028">
    <property type="protein sequence ID" value="EEX70681.1"/>
    <property type="molecule type" value="Genomic_DNA"/>
</dbReference>
<dbReference type="OrthoDB" id="1032246at2"/>
<gene>
    <name evidence="3" type="ORF">GCWU000325_02724</name>
</gene>
<dbReference type="Proteomes" id="UP000003460">
    <property type="component" value="Unassembled WGS sequence"/>
</dbReference>